<dbReference type="NCBIfam" id="NF041023">
    <property type="entry name" value="PP0621_fam"/>
    <property type="match status" value="1"/>
</dbReference>
<sequence>MKYLLLFLVLFVAYQIWRKQQRLDAAARRRDQAPQQRRPRLEQEKMVPCARCGLMLPVSDALHQDGRNYYCCAEHQQQGPAS</sequence>
<name>A0A7G9RM54_9BURK</name>
<dbReference type="InterPro" id="IPR049708">
    <property type="entry name" value="PP0621-like"/>
</dbReference>
<protein>
    <recommendedName>
        <fullName evidence="3">Preprotein translocase subunit YajC</fullName>
    </recommendedName>
</protein>
<dbReference type="Proteomes" id="UP000515811">
    <property type="component" value="Chromosome"/>
</dbReference>
<dbReference type="RefSeq" id="WP_187596945.1">
    <property type="nucleotide sequence ID" value="NZ_CP060714.1"/>
</dbReference>
<evidence type="ECO:0000313" key="1">
    <source>
        <dbReference type="EMBL" id="QNN56679.1"/>
    </source>
</evidence>
<organism evidence="1 2">
    <name type="scientific">Diaphorobacter ruginosibacter</name>
    <dbReference type="NCBI Taxonomy" id="1715720"/>
    <lineage>
        <taxon>Bacteria</taxon>
        <taxon>Pseudomonadati</taxon>
        <taxon>Pseudomonadota</taxon>
        <taxon>Betaproteobacteria</taxon>
        <taxon>Burkholderiales</taxon>
        <taxon>Comamonadaceae</taxon>
        <taxon>Diaphorobacter</taxon>
    </lineage>
</organism>
<evidence type="ECO:0000313" key="2">
    <source>
        <dbReference type="Proteomes" id="UP000515811"/>
    </source>
</evidence>
<accession>A0A7G9RM54</accession>
<reference evidence="1 2" key="1">
    <citation type="submission" date="2020-08" db="EMBL/GenBank/DDBJ databases">
        <title>Genome sequence of Diaphorobacter ruginosibacter DSM 27467T.</title>
        <authorList>
            <person name="Hyun D.-W."/>
            <person name="Bae J.-W."/>
        </authorList>
    </citation>
    <scope>NUCLEOTIDE SEQUENCE [LARGE SCALE GENOMIC DNA]</scope>
    <source>
        <strain evidence="1 2">DSM 27467</strain>
    </source>
</reference>
<keyword evidence="2" id="KW-1185">Reference proteome</keyword>
<dbReference type="KEGG" id="drg:H9K76_19495"/>
<dbReference type="AlphaFoldDB" id="A0A7G9RM54"/>
<proteinExistence type="predicted"/>
<gene>
    <name evidence="1" type="ORF">H9K76_19495</name>
</gene>
<evidence type="ECO:0008006" key="3">
    <source>
        <dbReference type="Google" id="ProtNLM"/>
    </source>
</evidence>
<dbReference type="EMBL" id="CP060714">
    <property type="protein sequence ID" value="QNN56679.1"/>
    <property type="molecule type" value="Genomic_DNA"/>
</dbReference>